<accession>A0A2H4S6I4</accession>
<keyword evidence="1" id="KW-0418">Kinase</keyword>
<dbReference type="VEuPathDB" id="FungiDB:CCM_06151"/>
<reference evidence="1 2" key="1">
    <citation type="journal article" date="2017" name="BMC Genomics">
        <title>Chromosome level assembly and secondary metabolite potential of the parasitic fungus Cordyceps militaris.</title>
        <authorList>
            <person name="Kramer G.J."/>
            <person name="Nodwell J.R."/>
        </authorList>
    </citation>
    <scope>NUCLEOTIDE SEQUENCE [LARGE SCALE GENOMIC DNA]</scope>
    <source>
        <strain evidence="1 2">ATCC 34164</strain>
    </source>
</reference>
<gene>
    <name evidence="1" type="ORF">A9K55_003513</name>
</gene>
<dbReference type="VEuPathDB" id="FungiDB:A9K55_003513"/>
<dbReference type="AlphaFoldDB" id="A0A2H4S6I4"/>
<organism evidence="1 2">
    <name type="scientific">Cordyceps militaris</name>
    <name type="common">Caterpillar fungus</name>
    <name type="synonym">Clavaria militaris</name>
    <dbReference type="NCBI Taxonomy" id="73501"/>
    <lineage>
        <taxon>Eukaryota</taxon>
        <taxon>Fungi</taxon>
        <taxon>Dikarya</taxon>
        <taxon>Ascomycota</taxon>
        <taxon>Pezizomycotina</taxon>
        <taxon>Sordariomycetes</taxon>
        <taxon>Hypocreomycetidae</taxon>
        <taxon>Hypocreales</taxon>
        <taxon>Cordycipitaceae</taxon>
        <taxon>Cordyceps</taxon>
    </lineage>
</organism>
<dbReference type="Proteomes" id="UP000323067">
    <property type="component" value="Chromosome iv"/>
</dbReference>
<dbReference type="GO" id="GO:0016301">
    <property type="term" value="F:kinase activity"/>
    <property type="evidence" value="ECO:0007669"/>
    <property type="project" value="UniProtKB-KW"/>
</dbReference>
<sequence>MAVPWLSSATGKAAQRASTKFSLAGTAGHPNVLPTYANRSRPTYLGGMAVRWLLRFDSAPAYLWAVQGVAKRADLERSKTACPPRTPGHRYYCESATGVVQWRVALESWWSLRPLASSHLVRACFSCASGLLLRRLLQMLPFLASLVDLLGCLSERLRLDELAGPGLPAPPALCRPLSSLPPGATTKPHGNIQCAAHMEKGDGGSDVHCIWLRRTLEPCLICCCCCCCCRPWTSLFQFMPVVARVRVQPRPFACRPPRPATTSAMPAMTGTPAFPFASAFCMHDKSSIRTLFHSRPPLVAPTCGGPARMAPWAAKRYLDQIFPWLANSGRSPTIPDDNIHAWLQPHHWYY</sequence>
<evidence type="ECO:0000313" key="1">
    <source>
        <dbReference type="EMBL" id="ATY58698.1"/>
    </source>
</evidence>
<keyword evidence="1" id="KW-0808">Transferase</keyword>
<protein>
    <submittedName>
        <fullName evidence="1">Serine threonine-kinase sck1</fullName>
    </submittedName>
</protein>
<evidence type="ECO:0000313" key="2">
    <source>
        <dbReference type="Proteomes" id="UP000323067"/>
    </source>
</evidence>
<proteinExistence type="predicted"/>
<name>A0A2H4S6I4_CORMI</name>
<dbReference type="EMBL" id="CP023322">
    <property type="protein sequence ID" value="ATY58698.1"/>
    <property type="molecule type" value="Genomic_DNA"/>
</dbReference>